<feature type="region of interest" description="Disordered" evidence="1">
    <location>
        <begin position="51"/>
        <end position="102"/>
    </location>
</feature>
<dbReference type="Proteomes" id="UP000722791">
    <property type="component" value="Unassembled WGS sequence"/>
</dbReference>
<reference evidence="2" key="1">
    <citation type="journal article" date="2021" name="Proc. Natl. Acad. Sci. U.S.A.">
        <title>Three genomes in the algal genus Volvox reveal the fate of a haploid sex-determining region after a transition to homothallism.</title>
        <authorList>
            <person name="Yamamoto K."/>
            <person name="Hamaji T."/>
            <person name="Kawai-Toyooka H."/>
            <person name="Matsuzaki R."/>
            <person name="Takahashi F."/>
            <person name="Nishimura Y."/>
            <person name="Kawachi M."/>
            <person name="Noguchi H."/>
            <person name="Minakuchi Y."/>
            <person name="Umen J.G."/>
            <person name="Toyoda A."/>
            <person name="Nozaki H."/>
        </authorList>
    </citation>
    <scope>NUCLEOTIDE SEQUENCE</scope>
    <source>
        <strain evidence="2">NIES-3785</strain>
    </source>
</reference>
<dbReference type="AlphaFoldDB" id="A0A8J4LP86"/>
<gene>
    <name evidence="2" type="ORF">Vretimale_9910</name>
</gene>
<name>A0A8J4LP86_9CHLO</name>
<proteinExistence type="predicted"/>
<accession>A0A8J4LP86</accession>
<protein>
    <submittedName>
        <fullName evidence="2">Uncharacterized protein</fullName>
    </submittedName>
</protein>
<dbReference type="EMBL" id="BNCQ01000018">
    <property type="protein sequence ID" value="GIM05408.1"/>
    <property type="molecule type" value="Genomic_DNA"/>
</dbReference>
<comment type="caution">
    <text evidence="2">The sequence shown here is derived from an EMBL/GenBank/DDBJ whole genome shotgun (WGS) entry which is preliminary data.</text>
</comment>
<evidence type="ECO:0000256" key="1">
    <source>
        <dbReference type="SAM" id="MobiDB-lite"/>
    </source>
</evidence>
<evidence type="ECO:0000313" key="2">
    <source>
        <dbReference type="EMBL" id="GIM05408.1"/>
    </source>
</evidence>
<sequence>IGSARVAAGPPPPGEVSVCDVSDCNPARTAFLDPDLDSAFLRDAPDLASAAAAAECDTDGGAPLPSPPPPASPHGMHAQLSPPPPRRWAQRHRHCSPPLNWV</sequence>
<evidence type="ECO:0000313" key="3">
    <source>
        <dbReference type="Proteomes" id="UP000722791"/>
    </source>
</evidence>
<organism evidence="2 3">
    <name type="scientific">Volvox reticuliferus</name>
    <dbReference type="NCBI Taxonomy" id="1737510"/>
    <lineage>
        <taxon>Eukaryota</taxon>
        <taxon>Viridiplantae</taxon>
        <taxon>Chlorophyta</taxon>
        <taxon>core chlorophytes</taxon>
        <taxon>Chlorophyceae</taxon>
        <taxon>CS clade</taxon>
        <taxon>Chlamydomonadales</taxon>
        <taxon>Volvocaceae</taxon>
        <taxon>Volvox</taxon>
    </lineage>
</organism>
<feature type="compositionally biased region" description="Low complexity" evidence="1">
    <location>
        <begin position="51"/>
        <end position="63"/>
    </location>
</feature>
<feature type="non-terminal residue" evidence="2">
    <location>
        <position position="1"/>
    </location>
</feature>